<accession>A0A1M5E774</accession>
<dbReference type="InterPro" id="IPR013324">
    <property type="entry name" value="RNA_pol_sigma_r3/r4-like"/>
</dbReference>
<evidence type="ECO:0000256" key="4">
    <source>
        <dbReference type="ARBA" id="ARBA00023163"/>
    </source>
</evidence>
<evidence type="ECO:0000259" key="5">
    <source>
        <dbReference type="Pfam" id="PF04542"/>
    </source>
</evidence>
<keyword evidence="3" id="KW-0731">Sigma factor</keyword>
<reference evidence="8" key="1">
    <citation type="submission" date="2016-11" db="EMBL/GenBank/DDBJ databases">
        <authorList>
            <person name="Varghese N."/>
            <person name="Submissions S."/>
        </authorList>
    </citation>
    <scope>NUCLEOTIDE SEQUENCE [LARGE SCALE GENOMIC DNA]</scope>
    <source>
        <strain evidence="8">DSM 26910</strain>
    </source>
</reference>
<dbReference type="InterPro" id="IPR013325">
    <property type="entry name" value="RNA_pol_sigma_r2"/>
</dbReference>
<evidence type="ECO:0000256" key="1">
    <source>
        <dbReference type="ARBA" id="ARBA00010641"/>
    </source>
</evidence>
<name>A0A1M5E774_9BACT</name>
<dbReference type="EMBL" id="FQUM01000008">
    <property type="protein sequence ID" value="SHF74901.1"/>
    <property type="molecule type" value="Genomic_DNA"/>
</dbReference>
<gene>
    <name evidence="7" type="ORF">SAMN05444274_108108</name>
</gene>
<evidence type="ECO:0000313" key="8">
    <source>
        <dbReference type="Proteomes" id="UP000184164"/>
    </source>
</evidence>
<dbReference type="InterPro" id="IPR007627">
    <property type="entry name" value="RNA_pol_sigma70_r2"/>
</dbReference>
<keyword evidence="8" id="KW-1185">Reference proteome</keyword>
<dbReference type="NCBIfam" id="TIGR02985">
    <property type="entry name" value="Sig70_bacteroi1"/>
    <property type="match status" value="1"/>
</dbReference>
<dbReference type="GO" id="GO:0016987">
    <property type="term" value="F:sigma factor activity"/>
    <property type="evidence" value="ECO:0007669"/>
    <property type="project" value="UniProtKB-KW"/>
</dbReference>
<organism evidence="7 8">
    <name type="scientific">Mariniphaga anaerophila</name>
    <dbReference type="NCBI Taxonomy" id="1484053"/>
    <lineage>
        <taxon>Bacteria</taxon>
        <taxon>Pseudomonadati</taxon>
        <taxon>Bacteroidota</taxon>
        <taxon>Bacteroidia</taxon>
        <taxon>Marinilabiliales</taxon>
        <taxon>Prolixibacteraceae</taxon>
        <taxon>Mariniphaga</taxon>
    </lineage>
</organism>
<dbReference type="SUPFAM" id="SSF88946">
    <property type="entry name" value="Sigma2 domain of RNA polymerase sigma factors"/>
    <property type="match status" value="1"/>
</dbReference>
<dbReference type="Pfam" id="PF08281">
    <property type="entry name" value="Sigma70_r4_2"/>
    <property type="match status" value="1"/>
</dbReference>
<proteinExistence type="inferred from homology"/>
<dbReference type="InterPro" id="IPR039425">
    <property type="entry name" value="RNA_pol_sigma-70-like"/>
</dbReference>
<protein>
    <submittedName>
        <fullName evidence="7">RNA polymerase sigma-70 factor, ECF subfamily</fullName>
    </submittedName>
</protein>
<feature type="domain" description="RNA polymerase sigma-70 region 2" evidence="5">
    <location>
        <begin position="18"/>
        <end position="77"/>
    </location>
</feature>
<dbReference type="InterPro" id="IPR013249">
    <property type="entry name" value="RNA_pol_sigma70_r4_t2"/>
</dbReference>
<keyword evidence="2" id="KW-0805">Transcription regulation</keyword>
<dbReference type="PANTHER" id="PTHR43133:SF46">
    <property type="entry name" value="RNA POLYMERASE SIGMA-70 FACTOR ECF SUBFAMILY"/>
    <property type="match status" value="1"/>
</dbReference>
<dbReference type="Pfam" id="PF04542">
    <property type="entry name" value="Sigma70_r2"/>
    <property type="match status" value="1"/>
</dbReference>
<dbReference type="Gene3D" id="1.10.10.10">
    <property type="entry name" value="Winged helix-like DNA-binding domain superfamily/Winged helix DNA-binding domain"/>
    <property type="match status" value="1"/>
</dbReference>
<dbReference type="Proteomes" id="UP000184164">
    <property type="component" value="Unassembled WGS sequence"/>
</dbReference>
<sequence length="187" mass="22426">MNFNQTDSFNEIYTIFYRRSFLYVKSYVHDDMAAEDIVTETMIKLWEQMKLGKIDPVAPFLFTMLKNRTLDYLKRQKIKRDVRDVIQNTLVRELEMRKTSLEMSNPEEIFSEEIHQIIHSTLQSLPQKTREIFIQSRFENKSHKEIADLFDISMKGVEYHIAQTIRQLRISLKDYLPLIGFLSFLNY</sequence>
<dbReference type="AlphaFoldDB" id="A0A1M5E774"/>
<dbReference type="InterPro" id="IPR014327">
    <property type="entry name" value="RNA_pol_sigma70_bacteroid"/>
</dbReference>
<dbReference type="RefSeq" id="WP_073002933.1">
    <property type="nucleotide sequence ID" value="NZ_FQUM01000008.1"/>
</dbReference>
<feature type="domain" description="RNA polymerase sigma factor 70 region 4 type 2" evidence="6">
    <location>
        <begin position="116"/>
        <end position="168"/>
    </location>
</feature>
<evidence type="ECO:0000313" key="7">
    <source>
        <dbReference type="EMBL" id="SHF74901.1"/>
    </source>
</evidence>
<dbReference type="STRING" id="1484053.SAMN05444274_108108"/>
<evidence type="ECO:0000259" key="6">
    <source>
        <dbReference type="Pfam" id="PF08281"/>
    </source>
</evidence>
<dbReference type="OrthoDB" id="1045557at2"/>
<dbReference type="SUPFAM" id="SSF88659">
    <property type="entry name" value="Sigma3 and sigma4 domains of RNA polymerase sigma factors"/>
    <property type="match status" value="1"/>
</dbReference>
<evidence type="ECO:0000256" key="3">
    <source>
        <dbReference type="ARBA" id="ARBA00023082"/>
    </source>
</evidence>
<dbReference type="InterPro" id="IPR014284">
    <property type="entry name" value="RNA_pol_sigma-70_dom"/>
</dbReference>
<keyword evidence="4" id="KW-0804">Transcription</keyword>
<dbReference type="Gene3D" id="1.10.1740.10">
    <property type="match status" value="1"/>
</dbReference>
<dbReference type="GO" id="GO:0003677">
    <property type="term" value="F:DNA binding"/>
    <property type="evidence" value="ECO:0007669"/>
    <property type="project" value="InterPro"/>
</dbReference>
<dbReference type="NCBIfam" id="TIGR02937">
    <property type="entry name" value="sigma70-ECF"/>
    <property type="match status" value="1"/>
</dbReference>
<comment type="similarity">
    <text evidence="1">Belongs to the sigma-70 factor family. ECF subfamily.</text>
</comment>
<dbReference type="PANTHER" id="PTHR43133">
    <property type="entry name" value="RNA POLYMERASE ECF-TYPE SIGMA FACTO"/>
    <property type="match status" value="1"/>
</dbReference>
<dbReference type="GO" id="GO:0006352">
    <property type="term" value="P:DNA-templated transcription initiation"/>
    <property type="evidence" value="ECO:0007669"/>
    <property type="project" value="InterPro"/>
</dbReference>
<dbReference type="InterPro" id="IPR036388">
    <property type="entry name" value="WH-like_DNA-bd_sf"/>
</dbReference>
<evidence type="ECO:0000256" key="2">
    <source>
        <dbReference type="ARBA" id="ARBA00023015"/>
    </source>
</evidence>